<reference evidence="13 14" key="1">
    <citation type="journal article" date="2018" name="Mol. Biol. Evol.">
        <title>Broad Genomic Sampling Reveals a Smut Pathogenic Ancestry of the Fungal Clade Ustilaginomycotina.</title>
        <authorList>
            <person name="Kijpornyongpan T."/>
            <person name="Mondo S.J."/>
            <person name="Barry K."/>
            <person name="Sandor L."/>
            <person name="Lee J."/>
            <person name="Lipzen A."/>
            <person name="Pangilinan J."/>
            <person name="LaButti K."/>
            <person name="Hainaut M."/>
            <person name="Henrissat B."/>
            <person name="Grigoriev I.V."/>
            <person name="Spatafora J.W."/>
            <person name="Aime M.C."/>
        </authorList>
    </citation>
    <scope>NUCLEOTIDE SEQUENCE [LARGE SCALE GENOMIC DNA]</scope>
    <source>
        <strain evidence="13 14">MCA 4718</strain>
    </source>
</reference>
<evidence type="ECO:0000256" key="6">
    <source>
        <dbReference type="ARBA" id="ARBA00023136"/>
    </source>
</evidence>
<feature type="transmembrane region" description="Helical" evidence="8">
    <location>
        <begin position="685"/>
        <end position="706"/>
    </location>
</feature>
<dbReference type="Pfam" id="PF13967">
    <property type="entry name" value="RSN1_TM"/>
    <property type="match status" value="1"/>
</dbReference>
<dbReference type="RefSeq" id="XP_025347989.1">
    <property type="nucleotide sequence ID" value="XM_025493852.1"/>
</dbReference>
<dbReference type="AlphaFoldDB" id="A0A316U6H6"/>
<evidence type="ECO:0000256" key="1">
    <source>
        <dbReference type="ARBA" id="ARBA00004141"/>
    </source>
</evidence>
<dbReference type="Pfam" id="PF12621">
    <property type="entry name" value="PHM7_ext"/>
    <property type="match status" value="1"/>
</dbReference>
<feature type="domain" description="CSC1/OSCA1-like cytosolic" evidence="12">
    <location>
        <begin position="193"/>
        <end position="379"/>
    </location>
</feature>
<dbReference type="GO" id="GO:0005227">
    <property type="term" value="F:calcium-activated cation channel activity"/>
    <property type="evidence" value="ECO:0007669"/>
    <property type="project" value="InterPro"/>
</dbReference>
<evidence type="ECO:0000256" key="3">
    <source>
        <dbReference type="ARBA" id="ARBA00022448"/>
    </source>
</evidence>
<dbReference type="STRING" id="1684307.A0A316U6H6"/>
<evidence type="ECO:0000256" key="5">
    <source>
        <dbReference type="ARBA" id="ARBA00022989"/>
    </source>
</evidence>
<dbReference type="OrthoDB" id="1076608at2759"/>
<keyword evidence="4 8" id="KW-0812">Transmembrane</keyword>
<dbReference type="Pfam" id="PF02714">
    <property type="entry name" value="RSN1_7TM"/>
    <property type="match status" value="1"/>
</dbReference>
<feature type="compositionally biased region" description="Polar residues" evidence="7">
    <location>
        <begin position="774"/>
        <end position="789"/>
    </location>
</feature>
<feature type="transmembrane region" description="Helical" evidence="8">
    <location>
        <begin position="612"/>
        <end position="633"/>
    </location>
</feature>
<feature type="domain" description="CSC1/OSCA1-like 7TM region" evidence="9">
    <location>
        <begin position="392"/>
        <end position="668"/>
    </location>
</feature>
<evidence type="ECO:0000256" key="8">
    <source>
        <dbReference type="SAM" id="Phobius"/>
    </source>
</evidence>
<evidence type="ECO:0000313" key="14">
    <source>
        <dbReference type="Proteomes" id="UP000245942"/>
    </source>
</evidence>
<proteinExistence type="inferred from homology"/>
<feature type="transmembrane region" description="Helical" evidence="8">
    <location>
        <begin position="494"/>
        <end position="514"/>
    </location>
</feature>
<dbReference type="GO" id="GO:0005886">
    <property type="term" value="C:plasma membrane"/>
    <property type="evidence" value="ECO:0007669"/>
    <property type="project" value="TreeGrafter"/>
</dbReference>
<feature type="transmembrane region" description="Helical" evidence="8">
    <location>
        <begin position="392"/>
        <end position="415"/>
    </location>
</feature>
<protein>
    <submittedName>
        <fullName evidence="13">DUF221-domain-containing protein</fullName>
    </submittedName>
</protein>
<feature type="transmembrane region" description="Helical" evidence="8">
    <location>
        <begin position="18"/>
        <end position="39"/>
    </location>
</feature>
<dbReference type="InterPro" id="IPR045122">
    <property type="entry name" value="Csc1-like"/>
</dbReference>
<feature type="transmembrane region" description="Helical" evidence="8">
    <location>
        <begin position="654"/>
        <end position="673"/>
    </location>
</feature>
<gene>
    <name evidence="13" type="ORF">BCV69DRAFT_293945</name>
</gene>
<feature type="region of interest" description="Disordered" evidence="7">
    <location>
        <begin position="755"/>
        <end position="818"/>
    </location>
</feature>
<keyword evidence="14" id="KW-1185">Reference proteome</keyword>
<keyword evidence="6 8" id="KW-0472">Membrane</keyword>
<feature type="compositionally biased region" description="Polar residues" evidence="7">
    <location>
        <begin position="796"/>
        <end position="805"/>
    </location>
</feature>
<evidence type="ECO:0000313" key="13">
    <source>
        <dbReference type="EMBL" id="PWN20829.1"/>
    </source>
</evidence>
<dbReference type="InterPro" id="IPR003864">
    <property type="entry name" value="CSC1/OSCA1-like_7TM"/>
</dbReference>
<dbReference type="PANTHER" id="PTHR13018:SF143">
    <property type="entry name" value="CSC1_OSCA1-LIKE 7TM REGION DOMAIN-CONTAINING PROTEIN"/>
    <property type="match status" value="1"/>
</dbReference>
<feature type="transmembrane region" description="Helical" evidence="8">
    <location>
        <begin position="427"/>
        <end position="458"/>
    </location>
</feature>
<keyword evidence="5 8" id="KW-1133">Transmembrane helix</keyword>
<feature type="transmembrane region" description="Helical" evidence="8">
    <location>
        <begin position="583"/>
        <end position="606"/>
    </location>
</feature>
<feature type="transmembrane region" description="Helical" evidence="8">
    <location>
        <begin position="534"/>
        <end position="562"/>
    </location>
</feature>
<feature type="transmembrane region" description="Helical" evidence="8">
    <location>
        <begin position="149"/>
        <end position="168"/>
    </location>
</feature>
<dbReference type="EMBL" id="KZ819327">
    <property type="protein sequence ID" value="PWN20829.1"/>
    <property type="molecule type" value="Genomic_DNA"/>
</dbReference>
<accession>A0A316U6H6</accession>
<evidence type="ECO:0000259" key="11">
    <source>
        <dbReference type="Pfam" id="PF13967"/>
    </source>
</evidence>
<dbReference type="PANTHER" id="PTHR13018">
    <property type="entry name" value="PROBABLE MEMBRANE PROTEIN DUF221-RELATED"/>
    <property type="match status" value="1"/>
</dbReference>
<dbReference type="InterPro" id="IPR022257">
    <property type="entry name" value="PHM7_ext"/>
</dbReference>
<evidence type="ECO:0000259" key="12">
    <source>
        <dbReference type="Pfam" id="PF14703"/>
    </source>
</evidence>
<evidence type="ECO:0000256" key="4">
    <source>
        <dbReference type="ARBA" id="ARBA00022692"/>
    </source>
</evidence>
<evidence type="ECO:0000259" key="10">
    <source>
        <dbReference type="Pfam" id="PF12621"/>
    </source>
</evidence>
<dbReference type="Pfam" id="PF14703">
    <property type="entry name" value="PHM7_cyt"/>
    <property type="match status" value="1"/>
</dbReference>
<dbReference type="InterPro" id="IPR032880">
    <property type="entry name" value="CSC1/OSCA1-like_N"/>
</dbReference>
<feature type="domain" description="CSC1/OSCA1-like N-terminal transmembrane" evidence="11">
    <location>
        <begin position="18"/>
        <end position="168"/>
    </location>
</feature>
<dbReference type="GeneID" id="37015586"/>
<sequence length="882" mass="97703">MASTGGSNPTQSGSVTTVLLSLAINAGIAAAEIGVFMLIRPRFPRIYRPKSFLGPKEERVDALPDGLFSWIVPFFKRPTKAIIDSNGLDAYMFVSYLEMMIWILGPIFIFTWVLLLPIYAVNTPGGESGFNLLTFGQLAQGNAIQSRKYVAPLIVQYIVTGWICFVIRKWMLNFIKLRQDFLVSPHHANHPQARTLLVTGVPNEYLGEQKLRGLYSHLPGGVERVWLNRDLKDLPDVYDERQKLLNKLESVESKIIATAYKKVKKNKVAEGGVEADDPVDRYLTKKERPTMKAGAKLGFFGGKKVDAVTHLRSEIERLTQEINARRGEEKDYKPANAAFLLFKTQVGCHMAMGMVPHHEPYKMSRRYIEAHPNAVVWSNLSMNPYAQKIRTALFWALTIVFILVWLPLIAFTAIVSNLSGLCTEVSWLAWICTIPTAVTGIIQGFLPTVLLAVLNMLLPIILRIFARQSGLPTTTDIELSLMDRMTWFNLIDNFLLFTIISGVSGGISMIVPILENPTGLPALISLYIPKANTFYISYIILQALSGTAGGLLQIAKLVIYYIKTMFLGSTPRKVWHINNDLTSPAWGTLFASTTLTTIITFGYAVLAPLINGFAFVAFIFFWVLYKYLATYVWDMKPENETSGLFFVKAVRASLYGLYVSQLILTVLFFTAQATNANGTTSQTAIPEGVFMVILMVITVGFQIILFDSVGDLTTALPLSLVAPATGNSSNFDGETVNGHRQSSSGEKQRLLAANALGPNGQNRQNVQPGYEESGSYQMKPFQNGQQTGAQDGGQYTGSTNMAKVNSASSGEDEDSSAQHFVHPAMRDSQRTLWYPQDRFGLSGEAVARAREHGLDATDKGTSFNEKNKIQTDMYCPPGEELL</sequence>
<evidence type="ECO:0000259" key="9">
    <source>
        <dbReference type="Pfam" id="PF02714"/>
    </source>
</evidence>
<evidence type="ECO:0000256" key="7">
    <source>
        <dbReference type="SAM" id="MobiDB-lite"/>
    </source>
</evidence>
<comment type="similarity">
    <text evidence="2">Belongs to the CSC1 (TC 1.A.17) family.</text>
</comment>
<feature type="transmembrane region" description="Helical" evidence="8">
    <location>
        <begin position="101"/>
        <end position="121"/>
    </location>
</feature>
<comment type="subcellular location">
    <subcellularLocation>
        <location evidence="1">Membrane</location>
        <topology evidence="1">Multi-pass membrane protein</topology>
    </subcellularLocation>
</comment>
<keyword evidence="3" id="KW-0813">Transport</keyword>
<organism evidence="13 14">
    <name type="scientific">Pseudomicrostroma glucosiphilum</name>
    <dbReference type="NCBI Taxonomy" id="1684307"/>
    <lineage>
        <taxon>Eukaryota</taxon>
        <taxon>Fungi</taxon>
        <taxon>Dikarya</taxon>
        <taxon>Basidiomycota</taxon>
        <taxon>Ustilaginomycotina</taxon>
        <taxon>Exobasidiomycetes</taxon>
        <taxon>Microstromatales</taxon>
        <taxon>Microstromatales incertae sedis</taxon>
        <taxon>Pseudomicrostroma</taxon>
    </lineage>
</organism>
<feature type="domain" description="10TM putative phosphate transporter extracellular tail" evidence="10">
    <location>
        <begin position="810"/>
        <end position="872"/>
    </location>
</feature>
<dbReference type="InterPro" id="IPR027815">
    <property type="entry name" value="CSC1/OSCA1-like_cyt"/>
</dbReference>
<evidence type="ECO:0000256" key="2">
    <source>
        <dbReference type="ARBA" id="ARBA00007779"/>
    </source>
</evidence>
<dbReference type="Proteomes" id="UP000245942">
    <property type="component" value="Unassembled WGS sequence"/>
</dbReference>
<name>A0A316U6H6_9BASI</name>